<evidence type="ECO:0000256" key="5">
    <source>
        <dbReference type="SAM" id="SignalP"/>
    </source>
</evidence>
<keyword evidence="2" id="KW-0813">Transport</keyword>
<dbReference type="PANTHER" id="PTHR30061:SF50">
    <property type="entry name" value="MALTOSE_MALTODEXTRIN-BINDING PERIPLASMIC PROTEIN"/>
    <property type="match status" value="1"/>
</dbReference>
<dbReference type="InterPro" id="IPR006060">
    <property type="entry name" value="Maltose/Cyclodextrin-bd"/>
</dbReference>
<feature type="signal peptide" evidence="5">
    <location>
        <begin position="1"/>
        <end position="19"/>
    </location>
</feature>
<feature type="chain" id="PRO_5045290200" evidence="5">
    <location>
        <begin position="20"/>
        <end position="409"/>
    </location>
</feature>
<dbReference type="Gene3D" id="3.40.190.10">
    <property type="entry name" value="Periplasmic binding protein-like II"/>
    <property type="match status" value="2"/>
</dbReference>
<dbReference type="PROSITE" id="PS51257">
    <property type="entry name" value="PROKAR_LIPOPROTEIN"/>
    <property type="match status" value="1"/>
</dbReference>
<organism evidence="6 7">
    <name type="scientific">Microbacterium aurantiacum</name>
    <dbReference type="NCBI Taxonomy" id="162393"/>
    <lineage>
        <taxon>Bacteria</taxon>
        <taxon>Bacillati</taxon>
        <taxon>Actinomycetota</taxon>
        <taxon>Actinomycetes</taxon>
        <taxon>Micrococcales</taxon>
        <taxon>Microbacteriaceae</taxon>
        <taxon>Microbacterium</taxon>
    </lineage>
</organism>
<proteinExistence type="inferred from homology"/>
<evidence type="ECO:0000313" key="7">
    <source>
        <dbReference type="Proteomes" id="UP001172731"/>
    </source>
</evidence>
<keyword evidence="7" id="KW-1185">Reference proteome</keyword>
<evidence type="ECO:0000256" key="2">
    <source>
        <dbReference type="ARBA" id="ARBA00022448"/>
    </source>
</evidence>
<dbReference type="InterPro" id="IPR006059">
    <property type="entry name" value="SBP"/>
</dbReference>
<dbReference type="RefSeq" id="WP_301134802.1">
    <property type="nucleotide sequence ID" value="NZ_BAAAUQ010000032.1"/>
</dbReference>
<dbReference type="PANTHER" id="PTHR30061">
    <property type="entry name" value="MALTOSE-BINDING PERIPLASMIC PROTEIN"/>
    <property type="match status" value="1"/>
</dbReference>
<gene>
    <name evidence="6" type="ORF">KZC48_11650</name>
</gene>
<sequence length="409" mass="42356">MRKQIGFGALAAASVLVLAGCTGGGTTDTTGDDAAEGGAELVVWTDAEREEALAVAAEAFEAETGATVTLVQKNFEDLRNDFIAQVPTGEGPDITVGAHDWLGALVAAGVVDTIDLGEKAQEFEQVALDAMTYDGQLYGLPYSLETIALIQNVELVGEEAPATWDEMIANGLAAGTERPFVINTAGETGDAYTMYGFQTSFGAPVFVQDASGSYTNEVGMGGAAGEAFAGWLGANGANGTGYIATTVDYDINNELFNSGAAPYTIQGPWAIPSFTDVEVAVNPIPSAGGETAAPFVGVQGFYLSSQSENALLAQDFLVNYLGTEDAQRTLYEADPRIPAWSTLAEEVSSDPIVAGFVASAQSGVPMPSIPEMGSVWDLWNAAQVQIINGADPAGTWNTMIADLEAALAG</sequence>
<comment type="similarity">
    <text evidence="1">Belongs to the bacterial solute-binding protein 1 family.</text>
</comment>
<evidence type="ECO:0000256" key="1">
    <source>
        <dbReference type="ARBA" id="ARBA00008520"/>
    </source>
</evidence>
<comment type="caution">
    <text evidence="6">The sequence shown here is derived from an EMBL/GenBank/DDBJ whole genome shotgun (WGS) entry which is preliminary data.</text>
</comment>
<accession>A0ABT8FUQ3</accession>
<name>A0ABT8FUQ3_9MICO</name>
<evidence type="ECO:0000256" key="4">
    <source>
        <dbReference type="ARBA" id="ARBA00022729"/>
    </source>
</evidence>
<dbReference type="PRINTS" id="PR00181">
    <property type="entry name" value="MALTOSEBP"/>
</dbReference>
<evidence type="ECO:0000313" key="6">
    <source>
        <dbReference type="EMBL" id="MDN4465047.1"/>
    </source>
</evidence>
<dbReference type="EMBL" id="JAHWXI010000013">
    <property type="protein sequence ID" value="MDN4465047.1"/>
    <property type="molecule type" value="Genomic_DNA"/>
</dbReference>
<dbReference type="Proteomes" id="UP001172731">
    <property type="component" value="Unassembled WGS sequence"/>
</dbReference>
<keyword evidence="4 5" id="KW-0732">Signal</keyword>
<evidence type="ECO:0000256" key="3">
    <source>
        <dbReference type="ARBA" id="ARBA00022597"/>
    </source>
</evidence>
<dbReference type="Pfam" id="PF13416">
    <property type="entry name" value="SBP_bac_8"/>
    <property type="match status" value="1"/>
</dbReference>
<protein>
    <submittedName>
        <fullName evidence="6">Extracellular solute-binding protein</fullName>
    </submittedName>
</protein>
<dbReference type="SUPFAM" id="SSF53850">
    <property type="entry name" value="Periplasmic binding protein-like II"/>
    <property type="match status" value="1"/>
</dbReference>
<reference evidence="6" key="1">
    <citation type="submission" date="2021-06" db="EMBL/GenBank/DDBJ databases">
        <title>Genome-based taxonomic framework of Microbacterium strains isolated from marine environment, the description of four new species and reclassification of four preexisting species.</title>
        <authorList>
            <person name="Lee S.D."/>
            <person name="Kim S.-M."/>
            <person name="Byeon Y.-S."/>
            <person name="Yang H.L."/>
            <person name="Kim I.S."/>
        </authorList>
    </citation>
    <scope>NUCLEOTIDE SEQUENCE</scope>
    <source>
        <strain evidence="6">KACC 20510</strain>
    </source>
</reference>
<keyword evidence="3" id="KW-0762">Sugar transport</keyword>